<gene>
    <name evidence="1" type="ORF">A3Q29_07030</name>
</gene>
<keyword evidence="2" id="KW-1185">Reference proteome</keyword>
<evidence type="ECO:0000313" key="2">
    <source>
        <dbReference type="Proteomes" id="UP000179588"/>
    </source>
</evidence>
<dbReference type="AlphaFoldDB" id="A0A1S1HLP2"/>
<comment type="caution">
    <text evidence="1">The sequence shown here is derived from an EMBL/GenBank/DDBJ whole genome shotgun (WGS) entry which is preliminary data.</text>
</comment>
<protein>
    <submittedName>
        <fullName evidence="1">Uncharacterized protein</fullName>
    </submittedName>
</protein>
<dbReference type="EMBL" id="LVIE01000190">
    <property type="protein sequence ID" value="OHT23175.1"/>
    <property type="molecule type" value="Genomic_DNA"/>
</dbReference>
<accession>A0A1S1HLP2</accession>
<reference evidence="1 2" key="1">
    <citation type="submission" date="2016-03" db="EMBL/GenBank/DDBJ databases">
        <title>Genome sequence of Providencia stuartii strain, isolated from the salivary glands of larval Lucilia sericata.</title>
        <authorList>
            <person name="Yuan Y."/>
            <person name="Zhang Y."/>
            <person name="Fu S."/>
            <person name="Crippen T.L."/>
            <person name="Visi D."/>
            <person name="Benbow M.E."/>
            <person name="Allen M."/>
            <person name="Tomberlin J.K."/>
            <person name="Sze S.-H."/>
            <person name="Tarone A.M."/>
        </authorList>
    </citation>
    <scope>NUCLEOTIDE SEQUENCE [LARGE SCALE GENOMIC DNA]</scope>
    <source>
        <strain evidence="1 2">Crippen</strain>
    </source>
</reference>
<dbReference type="Proteomes" id="UP000179588">
    <property type="component" value="Unassembled WGS sequence"/>
</dbReference>
<organism evidence="1 2">
    <name type="scientific">Providencia stuartii</name>
    <dbReference type="NCBI Taxonomy" id="588"/>
    <lineage>
        <taxon>Bacteria</taxon>
        <taxon>Pseudomonadati</taxon>
        <taxon>Pseudomonadota</taxon>
        <taxon>Gammaproteobacteria</taxon>
        <taxon>Enterobacterales</taxon>
        <taxon>Morganellaceae</taxon>
        <taxon>Providencia</taxon>
    </lineage>
</organism>
<name>A0A1S1HLP2_PROST</name>
<evidence type="ECO:0000313" key="1">
    <source>
        <dbReference type="EMBL" id="OHT23175.1"/>
    </source>
</evidence>
<sequence length="143" mass="16385">MIQEKFAYIIPLEEIYVPSDGVERSVKPLITLKLQNKQSESVRFKFMVALTGVRLSKNYYLLISVRDITELGNVVLVNTGELKHFETKENDLGFCTLVNQIELEPVIINKSSLYQVNFKLYDSAELHDVLDDYQVLLNAEVGE</sequence>
<proteinExistence type="predicted"/>